<dbReference type="Proteomes" id="UP001363622">
    <property type="component" value="Unassembled WGS sequence"/>
</dbReference>
<keyword evidence="2" id="KW-0227">DNA damage</keyword>
<evidence type="ECO:0000256" key="3">
    <source>
        <dbReference type="ARBA" id="ARBA00023204"/>
    </source>
</evidence>
<organism evidence="5 6">
    <name type="scientific">Phyllosticta citriasiana</name>
    <dbReference type="NCBI Taxonomy" id="595635"/>
    <lineage>
        <taxon>Eukaryota</taxon>
        <taxon>Fungi</taxon>
        <taxon>Dikarya</taxon>
        <taxon>Ascomycota</taxon>
        <taxon>Pezizomycotina</taxon>
        <taxon>Dothideomycetes</taxon>
        <taxon>Dothideomycetes incertae sedis</taxon>
        <taxon>Botryosphaeriales</taxon>
        <taxon>Phyllostictaceae</taxon>
        <taxon>Phyllosticta</taxon>
    </lineage>
</organism>
<dbReference type="InterPro" id="IPR010760">
    <property type="entry name" value="DNA-repair_Swi5"/>
</dbReference>
<dbReference type="PANTHER" id="PTHR28529:SF2">
    <property type="entry name" value="DNA REPAIR PROTEIN SWI5 HOMOLOG"/>
    <property type="match status" value="1"/>
</dbReference>
<feature type="compositionally biased region" description="Polar residues" evidence="4">
    <location>
        <begin position="19"/>
        <end position="33"/>
    </location>
</feature>
<feature type="region of interest" description="Disordered" evidence="4">
    <location>
        <begin position="1"/>
        <end position="35"/>
    </location>
</feature>
<feature type="compositionally biased region" description="Basic and acidic residues" evidence="4">
    <location>
        <begin position="1"/>
        <end position="11"/>
    </location>
</feature>
<sequence length="127" mass="14297">MAEPEHHHDQHAPIPAPNVAQSDHLQGDKAQNVQDKRLADMKRRTADLDAALADVCVRKADLETNWTHDDSRTALDEAKAVIKEHIRLLHHYNEIRDVGQGLFGIIAESRGVRVKDVHEEFGISTKD</sequence>
<evidence type="ECO:0000256" key="1">
    <source>
        <dbReference type="ARBA" id="ARBA00008060"/>
    </source>
</evidence>
<keyword evidence="3" id="KW-0234">DNA repair</keyword>
<gene>
    <name evidence="5" type="ORF">IWZ03DRAFT_411078</name>
</gene>
<dbReference type="Gene3D" id="1.20.5.170">
    <property type="match status" value="1"/>
</dbReference>
<evidence type="ECO:0000256" key="2">
    <source>
        <dbReference type="ARBA" id="ARBA00022763"/>
    </source>
</evidence>
<accession>A0ABR1L221</accession>
<evidence type="ECO:0000313" key="6">
    <source>
        <dbReference type="Proteomes" id="UP001363622"/>
    </source>
</evidence>
<keyword evidence="6" id="KW-1185">Reference proteome</keyword>
<name>A0ABR1L221_9PEZI</name>
<comment type="similarity">
    <text evidence="1">Belongs to the SWI5/SAE3 family.</text>
</comment>
<dbReference type="EMBL" id="JBBPHU010000001">
    <property type="protein sequence ID" value="KAK7524292.1"/>
    <property type="molecule type" value="Genomic_DNA"/>
</dbReference>
<dbReference type="Pfam" id="PF07061">
    <property type="entry name" value="Swi5"/>
    <property type="match status" value="1"/>
</dbReference>
<comment type="caution">
    <text evidence="5">The sequence shown here is derived from an EMBL/GenBank/DDBJ whole genome shotgun (WGS) entry which is preliminary data.</text>
</comment>
<dbReference type="PANTHER" id="PTHR28529">
    <property type="entry name" value="DNA REPAIR PROTEIN SWI5 HOMOLOG"/>
    <property type="match status" value="1"/>
</dbReference>
<protein>
    <submittedName>
        <fullName evidence="5">Swi5-domain-containing protein</fullName>
    </submittedName>
</protein>
<reference evidence="5 6" key="1">
    <citation type="submission" date="2024-04" db="EMBL/GenBank/DDBJ databases">
        <title>Phyllosticta paracitricarpa is synonymous to the EU quarantine fungus P. citricarpa based on phylogenomic analyses.</title>
        <authorList>
            <consortium name="Lawrence Berkeley National Laboratory"/>
            <person name="Van Ingen-Buijs V.A."/>
            <person name="Van Westerhoven A.C."/>
            <person name="Haridas S."/>
            <person name="Skiadas P."/>
            <person name="Martin F."/>
            <person name="Groenewald J.Z."/>
            <person name="Crous P.W."/>
            <person name="Seidl M.F."/>
        </authorList>
    </citation>
    <scope>NUCLEOTIDE SEQUENCE [LARGE SCALE GENOMIC DNA]</scope>
    <source>
        <strain evidence="5 6">CBS 123371</strain>
    </source>
</reference>
<proteinExistence type="inferred from homology"/>
<evidence type="ECO:0000313" key="5">
    <source>
        <dbReference type="EMBL" id="KAK7524292.1"/>
    </source>
</evidence>
<evidence type="ECO:0000256" key="4">
    <source>
        <dbReference type="SAM" id="MobiDB-lite"/>
    </source>
</evidence>